<gene>
    <name evidence="20" type="ORF">Dpo_9c00960</name>
</gene>
<evidence type="ECO:0000313" key="20">
    <source>
        <dbReference type="EMBL" id="EMS78264.1"/>
    </source>
</evidence>
<evidence type="ECO:0000256" key="12">
    <source>
        <dbReference type="ARBA" id="ARBA00023136"/>
    </source>
</evidence>
<dbReference type="PROSITE" id="PS50110">
    <property type="entry name" value="RESPONSE_REGULATORY"/>
    <property type="match status" value="1"/>
</dbReference>
<comment type="subcellular location">
    <subcellularLocation>
        <location evidence="2">Membrane</location>
    </subcellularLocation>
</comment>
<keyword evidence="4 15" id="KW-0597">Phosphoprotein</keyword>
<dbReference type="RefSeq" id="WP_006967695.1">
    <property type="nucleotide sequence ID" value="NZ_APJX01000009.1"/>
</dbReference>
<dbReference type="SUPFAM" id="SSF52172">
    <property type="entry name" value="CheY-like"/>
    <property type="match status" value="1"/>
</dbReference>
<evidence type="ECO:0000259" key="17">
    <source>
        <dbReference type="PROSITE" id="PS50109"/>
    </source>
</evidence>
<dbReference type="InterPro" id="IPR036890">
    <property type="entry name" value="HATPase_C_sf"/>
</dbReference>
<dbReference type="SMART" id="SM00448">
    <property type="entry name" value="REC"/>
    <property type="match status" value="1"/>
</dbReference>
<dbReference type="InterPro" id="IPR003594">
    <property type="entry name" value="HATPase_dom"/>
</dbReference>
<dbReference type="CDD" id="cd17546">
    <property type="entry name" value="REC_hyHK_CKI1_RcsC-like"/>
    <property type="match status" value="1"/>
</dbReference>
<dbReference type="FunFam" id="1.10.287.130:FF:000002">
    <property type="entry name" value="Two-component osmosensing histidine kinase"/>
    <property type="match status" value="1"/>
</dbReference>
<dbReference type="GO" id="GO:0005524">
    <property type="term" value="F:ATP binding"/>
    <property type="evidence" value="ECO:0007669"/>
    <property type="project" value="UniProtKB-KW"/>
</dbReference>
<dbReference type="Gene3D" id="3.40.50.2300">
    <property type="match status" value="1"/>
</dbReference>
<evidence type="ECO:0000256" key="15">
    <source>
        <dbReference type="PROSITE-ProRule" id="PRU00169"/>
    </source>
</evidence>
<dbReference type="EC" id="2.7.13.3" evidence="3"/>
<evidence type="ECO:0000256" key="9">
    <source>
        <dbReference type="ARBA" id="ARBA00022840"/>
    </source>
</evidence>
<dbReference type="InterPro" id="IPR036097">
    <property type="entry name" value="HisK_dim/P_sf"/>
</dbReference>
<dbReference type="InterPro" id="IPR006189">
    <property type="entry name" value="CHASE_dom"/>
</dbReference>
<evidence type="ECO:0000256" key="2">
    <source>
        <dbReference type="ARBA" id="ARBA00004370"/>
    </source>
</evidence>
<proteinExistence type="predicted"/>
<dbReference type="Pfam" id="PF00512">
    <property type="entry name" value="HisKA"/>
    <property type="match status" value="1"/>
</dbReference>
<feature type="domain" description="CHASE" evidence="19">
    <location>
        <begin position="145"/>
        <end position="242"/>
    </location>
</feature>
<dbReference type="OrthoDB" id="415806at2"/>
<feature type="transmembrane region" description="Helical" evidence="16">
    <location>
        <begin position="17"/>
        <end position="37"/>
    </location>
</feature>
<evidence type="ECO:0000256" key="10">
    <source>
        <dbReference type="ARBA" id="ARBA00022989"/>
    </source>
</evidence>
<dbReference type="PROSITE" id="PS50109">
    <property type="entry name" value="HIS_KIN"/>
    <property type="match status" value="1"/>
</dbReference>
<dbReference type="GO" id="GO:0000155">
    <property type="term" value="F:phosphorelay sensor kinase activity"/>
    <property type="evidence" value="ECO:0007669"/>
    <property type="project" value="InterPro"/>
</dbReference>
<feature type="modified residue" description="4-aspartylphosphate" evidence="15">
    <location>
        <position position="799"/>
    </location>
</feature>
<feature type="domain" description="Histidine kinase" evidence="17">
    <location>
        <begin position="498"/>
        <end position="724"/>
    </location>
</feature>
<evidence type="ECO:0000256" key="5">
    <source>
        <dbReference type="ARBA" id="ARBA00022679"/>
    </source>
</evidence>
<dbReference type="FunFam" id="3.30.565.10:FF:000010">
    <property type="entry name" value="Sensor histidine kinase RcsC"/>
    <property type="match status" value="1"/>
</dbReference>
<organism evidence="20 21">
    <name type="scientific">Desulfotignum phosphitoxidans DSM 13687</name>
    <dbReference type="NCBI Taxonomy" id="1286635"/>
    <lineage>
        <taxon>Bacteria</taxon>
        <taxon>Pseudomonadati</taxon>
        <taxon>Thermodesulfobacteriota</taxon>
        <taxon>Desulfobacteria</taxon>
        <taxon>Desulfobacterales</taxon>
        <taxon>Desulfobacteraceae</taxon>
        <taxon>Desulfotignum</taxon>
    </lineage>
</organism>
<dbReference type="Pfam" id="PF00072">
    <property type="entry name" value="Response_reg"/>
    <property type="match status" value="1"/>
</dbReference>
<keyword evidence="8 20" id="KW-0418">Kinase</keyword>
<sequence>MVTEYNRDQKFVSLKQLLRYATLLILFCITAWLWWMWNEANREREQARFNLYTEKIGADIQARLHNYKMVLQGGAGVFAASEEVNRQEWRAYYEFRQIKHLYPGFYAVGFFSVVRQERLDRHIQEIRATGMPDYAVWPAAERTIYAPLVFMEPFEALDPRTLGWDGFSIPGVRAAMERACDTGEFTMSEMVSLPMDEDRAAFLMVLPVFEGHYLPDNPADRRLAIEGFLAYMIFVDELMAGIFSSPSENISFALFSSVDSDVPLYAGSRFSGGVGPEGTSMFSRRRVLDLYGQQWVLEFNSTRAFESSVDHWTPRGILAAGLAVGILAFLWMRALEKTNDRAKILAATLTAALQESNDTYRLLLDNLPVGVAHIGRGMEVLSVNATMHRWFPGMDTAGKPLCHTVLHVPGRTEPCTGCPVEQVLADGRPCETERQASTSEGVLDFHMTAVPIRDTKQTLQSVLLVIKDITGEKKAEQDRIARRAAEKANQAKSAFLSNMSHEIRTPLNAIIGFGAVLQRDTSLTPVQARQVQTVNRSSRHLLNLINDILDISKIEAGQLSLNISDFALHDLLDDLELMFRSRAEAMGLAINVERMDNVPQYVKGDEGKLRQVLVNLLGNALKFTESGGVGLRIRADAAGSRTGGPGEDLHLRFEVEDSGCGISEEALGQIFKPFQQADNGVKAGGTGLGLAISRALIQLMGGTITVKSTVGKGSCFFFHITVQPAEQADKPSAAVTPQVTGIAPGTGPWRILVVDDQPENRMLLHDLLQPVGFEIKEAANGAEALTLFEKWAPHAVLMDMRMPVMDGYEATRRIKSTPKGRVTPVIAVTASAFEDNRSDIQNAGTDAFIRKPFRPEEMFEALKHALGITFVYANDAGQASRKTSAWSLKPEDLGILPADLVQAMCQAVEIGDMTELGTLIDRVRETDEPTADRLRTLADQYDYDKLFRVLSNKAETGNKEETG</sequence>
<dbReference type="Pfam" id="PF08448">
    <property type="entry name" value="PAS_4"/>
    <property type="match status" value="1"/>
</dbReference>
<keyword evidence="7" id="KW-0547">Nucleotide-binding</keyword>
<evidence type="ECO:0000256" key="6">
    <source>
        <dbReference type="ARBA" id="ARBA00022692"/>
    </source>
</evidence>
<dbReference type="InterPro" id="IPR013656">
    <property type="entry name" value="PAS_4"/>
</dbReference>
<dbReference type="InterPro" id="IPR035965">
    <property type="entry name" value="PAS-like_dom_sf"/>
</dbReference>
<comment type="caution">
    <text evidence="20">The sequence shown here is derived from an EMBL/GenBank/DDBJ whole genome shotgun (WGS) entry which is preliminary data.</text>
</comment>
<evidence type="ECO:0000256" key="8">
    <source>
        <dbReference type="ARBA" id="ARBA00022777"/>
    </source>
</evidence>
<dbReference type="SMART" id="SM00387">
    <property type="entry name" value="HATPase_c"/>
    <property type="match status" value="1"/>
</dbReference>
<dbReference type="Pfam" id="PF02518">
    <property type="entry name" value="HATPase_c"/>
    <property type="match status" value="1"/>
</dbReference>
<dbReference type="GO" id="GO:0016020">
    <property type="term" value="C:membrane"/>
    <property type="evidence" value="ECO:0007669"/>
    <property type="project" value="UniProtKB-SubCell"/>
</dbReference>
<keyword evidence="6 16" id="KW-0812">Transmembrane</keyword>
<comment type="subunit">
    <text evidence="13">At low DSF concentrations, interacts with RpfF.</text>
</comment>
<evidence type="ECO:0000256" key="3">
    <source>
        <dbReference type="ARBA" id="ARBA00012438"/>
    </source>
</evidence>
<dbReference type="PROSITE" id="PS50839">
    <property type="entry name" value="CHASE"/>
    <property type="match status" value="1"/>
</dbReference>
<dbReference type="InterPro" id="IPR004358">
    <property type="entry name" value="Sig_transdc_His_kin-like_C"/>
</dbReference>
<dbReference type="InterPro" id="IPR011006">
    <property type="entry name" value="CheY-like_superfamily"/>
</dbReference>
<dbReference type="InterPro" id="IPR001789">
    <property type="entry name" value="Sig_transdc_resp-reg_receiver"/>
</dbReference>
<name>S0FYM0_9BACT</name>
<dbReference type="Pfam" id="PF03924">
    <property type="entry name" value="CHASE"/>
    <property type="match status" value="1"/>
</dbReference>
<keyword evidence="5" id="KW-0808">Transferase</keyword>
<keyword evidence="12 16" id="KW-0472">Membrane</keyword>
<dbReference type="Gene3D" id="3.30.450.20">
    <property type="entry name" value="PAS domain"/>
    <property type="match status" value="1"/>
</dbReference>
<evidence type="ECO:0000256" key="13">
    <source>
        <dbReference type="ARBA" id="ARBA00064003"/>
    </source>
</evidence>
<dbReference type="EMBL" id="APJX01000009">
    <property type="protein sequence ID" value="EMS78264.1"/>
    <property type="molecule type" value="Genomic_DNA"/>
</dbReference>
<dbReference type="Proteomes" id="UP000014216">
    <property type="component" value="Unassembled WGS sequence"/>
</dbReference>
<evidence type="ECO:0000256" key="7">
    <source>
        <dbReference type="ARBA" id="ARBA00022741"/>
    </source>
</evidence>
<evidence type="ECO:0000256" key="16">
    <source>
        <dbReference type="SAM" id="Phobius"/>
    </source>
</evidence>
<evidence type="ECO:0000313" key="21">
    <source>
        <dbReference type="Proteomes" id="UP000014216"/>
    </source>
</evidence>
<dbReference type="PANTHER" id="PTHR43047">
    <property type="entry name" value="TWO-COMPONENT HISTIDINE PROTEIN KINASE"/>
    <property type="match status" value="1"/>
</dbReference>
<keyword evidence="10 16" id="KW-1133">Transmembrane helix</keyword>
<accession>S0FYM0</accession>
<evidence type="ECO:0000259" key="19">
    <source>
        <dbReference type="PROSITE" id="PS50839"/>
    </source>
</evidence>
<dbReference type="SUPFAM" id="SSF47384">
    <property type="entry name" value="Homodimeric domain of signal transducing histidine kinase"/>
    <property type="match status" value="1"/>
</dbReference>
<dbReference type="Gene3D" id="1.10.287.130">
    <property type="match status" value="1"/>
</dbReference>
<evidence type="ECO:0000256" key="14">
    <source>
        <dbReference type="ARBA" id="ARBA00068150"/>
    </source>
</evidence>
<dbReference type="SMART" id="SM01079">
    <property type="entry name" value="CHASE"/>
    <property type="match status" value="1"/>
</dbReference>
<evidence type="ECO:0000259" key="18">
    <source>
        <dbReference type="PROSITE" id="PS50110"/>
    </source>
</evidence>
<dbReference type="CDD" id="cd16922">
    <property type="entry name" value="HATPase_EvgS-ArcB-TorS-like"/>
    <property type="match status" value="1"/>
</dbReference>
<feature type="domain" description="Response regulatory" evidence="18">
    <location>
        <begin position="750"/>
        <end position="866"/>
    </location>
</feature>
<keyword evidence="9" id="KW-0067">ATP-binding</keyword>
<keyword evidence="11" id="KW-0902">Two-component regulatory system</keyword>
<dbReference type="AlphaFoldDB" id="S0FYM0"/>
<dbReference type="SMART" id="SM00388">
    <property type="entry name" value="HisKA"/>
    <property type="match status" value="1"/>
</dbReference>
<evidence type="ECO:0000256" key="4">
    <source>
        <dbReference type="ARBA" id="ARBA00022553"/>
    </source>
</evidence>
<evidence type="ECO:0000256" key="1">
    <source>
        <dbReference type="ARBA" id="ARBA00000085"/>
    </source>
</evidence>
<protein>
    <recommendedName>
        <fullName evidence="14">Sensory/regulatory protein RpfC</fullName>
        <ecNumber evidence="3">2.7.13.3</ecNumber>
    </recommendedName>
</protein>
<dbReference type="CDD" id="cd00082">
    <property type="entry name" value="HisKA"/>
    <property type="match status" value="1"/>
</dbReference>
<dbReference type="SUPFAM" id="SSF55785">
    <property type="entry name" value="PYP-like sensor domain (PAS domain)"/>
    <property type="match status" value="1"/>
</dbReference>
<evidence type="ECO:0000256" key="11">
    <source>
        <dbReference type="ARBA" id="ARBA00023012"/>
    </source>
</evidence>
<dbReference type="SUPFAM" id="SSF55874">
    <property type="entry name" value="ATPase domain of HSP90 chaperone/DNA topoisomerase II/histidine kinase"/>
    <property type="match status" value="1"/>
</dbReference>
<keyword evidence="21" id="KW-1185">Reference proteome</keyword>
<dbReference type="Gene3D" id="3.30.450.350">
    <property type="entry name" value="CHASE domain"/>
    <property type="match status" value="1"/>
</dbReference>
<dbReference type="InterPro" id="IPR042240">
    <property type="entry name" value="CHASE_sf"/>
</dbReference>
<dbReference type="InterPro" id="IPR005467">
    <property type="entry name" value="His_kinase_dom"/>
</dbReference>
<dbReference type="InterPro" id="IPR003661">
    <property type="entry name" value="HisK_dim/P_dom"/>
</dbReference>
<comment type="catalytic activity">
    <reaction evidence="1">
        <text>ATP + protein L-histidine = ADP + protein N-phospho-L-histidine.</text>
        <dbReference type="EC" id="2.7.13.3"/>
    </reaction>
</comment>
<dbReference type="Gene3D" id="3.30.565.10">
    <property type="entry name" value="Histidine kinase-like ATPase, C-terminal domain"/>
    <property type="match status" value="1"/>
</dbReference>
<dbReference type="PRINTS" id="PR00344">
    <property type="entry name" value="BCTRLSENSOR"/>
</dbReference>
<reference evidence="20 21" key="1">
    <citation type="journal article" date="2013" name="Genome Announc.">
        <title>Draft Genome Sequence of Desulfotignum phosphitoxidans DSM 13687 Strain FiPS-3.</title>
        <authorList>
            <person name="Poehlein A."/>
            <person name="Daniel R."/>
            <person name="Simeonova D.D."/>
        </authorList>
    </citation>
    <scope>NUCLEOTIDE SEQUENCE [LARGE SCALE GENOMIC DNA]</scope>
    <source>
        <strain evidence="20 21">DSM 13687</strain>
    </source>
</reference>